<evidence type="ECO:0000313" key="2">
    <source>
        <dbReference type="EMBL" id="GER69954.1"/>
    </source>
</evidence>
<accession>A0A5J4JLS5</accession>
<sequence length="155" mass="17956">MYYDPYDYEIGYRNVQPGAGNPQQAVFLANLIRAINGEYSAIACYEQIARRAPSPQFRDIIMEIRDDEIRHFQTFSGFYTNITGTRPQPKINEPCPPTYTGGLEFGVKDEQNTVDFYRKIANSVQDPVMKMAFEDAAKDEQHHAVWFLYLLMKVR</sequence>
<dbReference type="Gene3D" id="1.20.5.420">
    <property type="entry name" value="Immunoglobulin FC, subunit C"/>
    <property type="match status" value="1"/>
</dbReference>
<keyword evidence="3" id="KW-1185">Reference proteome</keyword>
<proteinExistence type="predicted"/>
<dbReference type="CDD" id="cd00657">
    <property type="entry name" value="Ferritin_like"/>
    <property type="match status" value="1"/>
</dbReference>
<evidence type="ECO:0000313" key="3">
    <source>
        <dbReference type="Proteomes" id="UP000391919"/>
    </source>
</evidence>
<dbReference type="InterPro" id="IPR003251">
    <property type="entry name" value="Rr_diiron-bd_dom"/>
</dbReference>
<evidence type="ECO:0000259" key="1">
    <source>
        <dbReference type="Pfam" id="PF02915"/>
    </source>
</evidence>
<dbReference type="Pfam" id="PF02915">
    <property type="entry name" value="Rubrerythrin"/>
    <property type="match status" value="1"/>
</dbReference>
<dbReference type="InterPro" id="IPR009078">
    <property type="entry name" value="Ferritin-like_SF"/>
</dbReference>
<organism evidence="2 3">
    <name type="scientific">Weizmannia acidilactici</name>
    <dbReference type="NCBI Taxonomy" id="2607726"/>
    <lineage>
        <taxon>Bacteria</taxon>
        <taxon>Bacillati</taxon>
        <taxon>Bacillota</taxon>
        <taxon>Bacilli</taxon>
        <taxon>Bacillales</taxon>
        <taxon>Bacillaceae</taxon>
        <taxon>Heyndrickxia</taxon>
    </lineage>
</organism>
<name>A0A5J4JLS5_9BACI</name>
<dbReference type="EMBL" id="BKZQ01000013">
    <property type="protein sequence ID" value="GER69954.1"/>
    <property type="molecule type" value="Genomic_DNA"/>
</dbReference>
<dbReference type="RefSeq" id="WP_151680180.1">
    <property type="nucleotide sequence ID" value="NZ_BKZP01000002.1"/>
</dbReference>
<reference evidence="2 3" key="1">
    <citation type="submission" date="2019-09" db="EMBL/GenBank/DDBJ databases">
        <title>Draft genome sequence of Bacillus sp. JC-7.</title>
        <authorList>
            <person name="Tanaka N."/>
            <person name="Shiwa Y."/>
            <person name="Fujita N."/>
            <person name="Tanasupawat S."/>
        </authorList>
    </citation>
    <scope>NUCLEOTIDE SEQUENCE [LARGE SCALE GENOMIC DNA]</scope>
    <source>
        <strain evidence="2 3">JC-7</strain>
    </source>
</reference>
<dbReference type="GO" id="GO:0046872">
    <property type="term" value="F:metal ion binding"/>
    <property type="evidence" value="ECO:0007669"/>
    <property type="project" value="InterPro"/>
</dbReference>
<protein>
    <recommendedName>
        <fullName evidence="1">Rubrerythrin diiron-binding domain-containing protein</fullName>
    </recommendedName>
</protein>
<dbReference type="Proteomes" id="UP000391919">
    <property type="component" value="Unassembled WGS sequence"/>
</dbReference>
<dbReference type="Gene3D" id="6.10.140.1960">
    <property type="match status" value="1"/>
</dbReference>
<comment type="caution">
    <text evidence="2">The sequence shown here is derived from an EMBL/GenBank/DDBJ whole genome shotgun (WGS) entry which is preliminary data.</text>
</comment>
<dbReference type="AlphaFoldDB" id="A0A5J4JLS5"/>
<feature type="domain" description="Rubrerythrin diiron-binding" evidence="1">
    <location>
        <begin position="30"/>
        <end position="148"/>
    </location>
</feature>
<dbReference type="GO" id="GO:0016491">
    <property type="term" value="F:oxidoreductase activity"/>
    <property type="evidence" value="ECO:0007669"/>
    <property type="project" value="InterPro"/>
</dbReference>
<dbReference type="SUPFAM" id="SSF47240">
    <property type="entry name" value="Ferritin-like"/>
    <property type="match status" value="1"/>
</dbReference>
<gene>
    <name evidence="2" type="ORF">BpJC7_12570</name>
</gene>